<accession>A0A6C2TVT0</accession>
<evidence type="ECO:0000256" key="3">
    <source>
        <dbReference type="HAMAP-Rule" id="MF_01929"/>
    </source>
</evidence>
<dbReference type="SUPFAM" id="SSF52255">
    <property type="entry name" value="N5-CAIR mutase (phosphoribosylaminoimidazole carboxylase, PurE)"/>
    <property type="match status" value="1"/>
</dbReference>
<feature type="binding site" evidence="3 5">
    <location>
        <position position="15"/>
    </location>
    <ligand>
        <name>substrate</name>
    </ligand>
</feature>
<dbReference type="InterPro" id="IPR024694">
    <property type="entry name" value="PurE_prokaryotes"/>
</dbReference>
<comment type="function">
    <text evidence="3 4">Catalyzes the conversion of N5-carboxyaminoimidazole ribonucleotide (N5-CAIR) to 4-carboxy-5-aminoimidazole ribonucleotide (CAIR).</text>
</comment>
<evidence type="ECO:0000259" key="6">
    <source>
        <dbReference type="SMART" id="SM01001"/>
    </source>
</evidence>
<evidence type="ECO:0000256" key="1">
    <source>
        <dbReference type="ARBA" id="ARBA00022755"/>
    </source>
</evidence>
<dbReference type="SMART" id="SM01001">
    <property type="entry name" value="AIRC"/>
    <property type="match status" value="1"/>
</dbReference>
<dbReference type="EMBL" id="CAAHFG010000001">
    <property type="protein sequence ID" value="VGO11604.1"/>
    <property type="molecule type" value="Genomic_DNA"/>
</dbReference>
<dbReference type="GO" id="GO:0034023">
    <property type="term" value="F:5-(carboxyamino)imidazole ribonucleotide mutase activity"/>
    <property type="evidence" value="ECO:0007669"/>
    <property type="project" value="UniProtKB-UniRule"/>
</dbReference>
<evidence type="ECO:0000313" key="8">
    <source>
        <dbReference type="Proteomes" id="UP000366872"/>
    </source>
</evidence>
<comment type="catalytic activity">
    <reaction evidence="3 4">
        <text>5-carboxyamino-1-(5-phospho-D-ribosyl)imidazole + H(+) = 5-amino-1-(5-phospho-D-ribosyl)imidazole-4-carboxylate</text>
        <dbReference type="Rhea" id="RHEA:13193"/>
        <dbReference type="ChEBI" id="CHEBI:15378"/>
        <dbReference type="ChEBI" id="CHEBI:58730"/>
        <dbReference type="ChEBI" id="CHEBI:77657"/>
        <dbReference type="EC" id="5.4.99.18"/>
    </reaction>
</comment>
<dbReference type="InterPro" id="IPR033747">
    <property type="entry name" value="PurE_ClassI"/>
</dbReference>
<dbReference type="UniPathway" id="UPA00074">
    <property type="reaction ID" value="UER00943"/>
</dbReference>
<feature type="binding site" evidence="3 5">
    <location>
        <position position="18"/>
    </location>
    <ligand>
        <name>substrate</name>
    </ligand>
</feature>
<dbReference type="Proteomes" id="UP000366872">
    <property type="component" value="Unassembled WGS sequence"/>
</dbReference>
<dbReference type="EC" id="5.4.99.18" evidence="3 4"/>
<organism evidence="7 8">
    <name type="scientific">Pontiella desulfatans</name>
    <dbReference type="NCBI Taxonomy" id="2750659"/>
    <lineage>
        <taxon>Bacteria</taxon>
        <taxon>Pseudomonadati</taxon>
        <taxon>Kiritimatiellota</taxon>
        <taxon>Kiritimatiellia</taxon>
        <taxon>Kiritimatiellales</taxon>
        <taxon>Pontiellaceae</taxon>
        <taxon>Pontiella</taxon>
    </lineage>
</organism>
<dbReference type="GO" id="GO:0006189">
    <property type="term" value="P:'de novo' IMP biosynthetic process"/>
    <property type="evidence" value="ECO:0007669"/>
    <property type="project" value="UniProtKB-UniRule"/>
</dbReference>
<keyword evidence="8" id="KW-1185">Reference proteome</keyword>
<feature type="binding site" evidence="3 5">
    <location>
        <position position="45"/>
    </location>
    <ligand>
        <name>substrate</name>
    </ligand>
</feature>
<reference evidence="7 8" key="1">
    <citation type="submission" date="2019-04" db="EMBL/GenBank/DDBJ databases">
        <authorList>
            <person name="Van Vliet M D."/>
        </authorList>
    </citation>
    <scope>NUCLEOTIDE SEQUENCE [LARGE SCALE GENOMIC DNA]</scope>
    <source>
        <strain evidence="7 8">F1</strain>
    </source>
</reference>
<evidence type="ECO:0000313" key="7">
    <source>
        <dbReference type="EMBL" id="VGO11604.1"/>
    </source>
</evidence>
<protein>
    <recommendedName>
        <fullName evidence="3 4">N5-carboxyaminoimidazole ribonucleotide mutase</fullName>
        <shortName evidence="3 4">N5-CAIR mutase</shortName>
        <ecNumber evidence="3 4">5.4.99.18</ecNumber>
    </recommendedName>
    <alternativeName>
        <fullName evidence="3">5-(carboxyamino)imidazole ribonucleotide mutase</fullName>
    </alternativeName>
</protein>
<feature type="domain" description="PurE" evidence="6">
    <location>
        <begin position="7"/>
        <end position="158"/>
    </location>
</feature>
<evidence type="ECO:0000256" key="5">
    <source>
        <dbReference type="PIRSR" id="PIRSR001338-1"/>
    </source>
</evidence>
<dbReference type="PIRSF" id="PIRSF001338">
    <property type="entry name" value="AIR_carboxylase"/>
    <property type="match status" value="1"/>
</dbReference>
<keyword evidence="1 3" id="KW-0658">Purine biosynthesis</keyword>
<dbReference type="PANTHER" id="PTHR23046:SF2">
    <property type="entry name" value="PHOSPHORIBOSYLAMINOIMIDAZOLE CARBOXYLASE"/>
    <property type="match status" value="1"/>
</dbReference>
<sequence length="171" mass="17736">MATKKKPTVAIVMGSKTDWPTLEFTVKTLKEFGIESTVKVMSAHRTPHEAADFAENAAKNGYKVIIGAAGGAAHLCGVLAGHTILPVIGIPVKGWALDGMDSLLSTVQMPKGVPVATVAIGKAGAINAAILAVQMMAIGDAALKRKLTAYKKTMAAEVLKSDAELQAELNA</sequence>
<dbReference type="InterPro" id="IPR000031">
    <property type="entry name" value="PurE_dom"/>
</dbReference>
<dbReference type="Pfam" id="PF00731">
    <property type="entry name" value="AIRC"/>
    <property type="match status" value="1"/>
</dbReference>
<dbReference type="RefSeq" id="WP_136077349.1">
    <property type="nucleotide sequence ID" value="NZ_CAAHFG010000001.1"/>
</dbReference>
<name>A0A6C2TVT0_PONDE</name>
<dbReference type="NCBIfam" id="TIGR01162">
    <property type="entry name" value="purE"/>
    <property type="match status" value="1"/>
</dbReference>
<dbReference type="PANTHER" id="PTHR23046">
    <property type="entry name" value="PHOSPHORIBOSYLAMINOIMIDAZOLE CARBOXYLASE CATALYTIC SUBUNIT"/>
    <property type="match status" value="1"/>
</dbReference>
<comment type="pathway">
    <text evidence="3 4">Purine metabolism; IMP biosynthesis via de novo pathway; 5-amino-1-(5-phospho-D-ribosyl)imidazole-4-carboxylate from 5-amino-1-(5-phospho-D-ribosyl)imidazole (N5-CAIR route): step 2/2.</text>
</comment>
<keyword evidence="2 3" id="KW-0413">Isomerase</keyword>
<proteinExistence type="inferred from homology"/>
<comment type="similarity">
    <text evidence="3">Belongs to the AIR carboxylase family. Class I subfamily.</text>
</comment>
<dbReference type="Gene3D" id="3.40.50.1970">
    <property type="match status" value="1"/>
</dbReference>
<dbReference type="AlphaFoldDB" id="A0A6C2TVT0"/>
<gene>
    <name evidence="3 7" type="primary">purE</name>
    <name evidence="7" type="ORF">PDESU_00149</name>
</gene>
<evidence type="ECO:0000256" key="4">
    <source>
        <dbReference type="PIRNR" id="PIRNR001338"/>
    </source>
</evidence>
<dbReference type="HAMAP" id="MF_01929">
    <property type="entry name" value="PurE_classI"/>
    <property type="match status" value="1"/>
</dbReference>
<evidence type="ECO:0000256" key="2">
    <source>
        <dbReference type="ARBA" id="ARBA00023235"/>
    </source>
</evidence>